<evidence type="ECO:0000256" key="1">
    <source>
        <dbReference type="SAM" id="MobiDB-lite"/>
    </source>
</evidence>
<feature type="compositionally biased region" description="Basic and acidic residues" evidence="1">
    <location>
        <begin position="231"/>
        <end position="244"/>
    </location>
</feature>
<evidence type="ECO:0000313" key="3">
    <source>
        <dbReference type="Proteomes" id="UP000277256"/>
    </source>
</evidence>
<proteinExistence type="predicted"/>
<dbReference type="EMBL" id="RSEB01000004">
    <property type="protein sequence ID" value="RRR98138.1"/>
    <property type="molecule type" value="Genomic_DNA"/>
</dbReference>
<sequence>MPRSRSGSGASDGGAKILTKVLDDADTWRAPKQKDRGGGGKGPKQKPPKKDPNFQPKAPTNMKPSGDIEADRLRLRQAVRDKIDDAADQTNPDGWTKKTRQPCVSAVWDRKSGNVYYNHNVKDSVDPDDLDPILRERFQNFQDKKNWDFDLEEDQTMHGIPGQHSETRATNEALKAARAEGRDPDLGDFMVENARVTSESRSDHKNPMPCCANCTQMIDGVNGSSGGWDVVDGKKTKRKNWDGS</sequence>
<organism evidence="2 3">
    <name type="scientific">Glycomyces terrestris</name>
    <dbReference type="NCBI Taxonomy" id="2493553"/>
    <lineage>
        <taxon>Bacteria</taxon>
        <taxon>Bacillati</taxon>
        <taxon>Actinomycetota</taxon>
        <taxon>Actinomycetes</taxon>
        <taxon>Glycomycetales</taxon>
        <taxon>Glycomycetaceae</taxon>
        <taxon>Glycomyces</taxon>
    </lineage>
</organism>
<dbReference type="Proteomes" id="UP000277256">
    <property type="component" value="Unassembled WGS sequence"/>
</dbReference>
<protein>
    <recommendedName>
        <fullName evidence="4">YwqJ-like deaminase</fullName>
    </recommendedName>
</protein>
<accession>A0A426UVD1</accession>
<gene>
    <name evidence="2" type="ORF">EIW28_14550</name>
</gene>
<dbReference type="Pfam" id="PF14431">
    <property type="entry name" value="YwqJ-deaminase"/>
    <property type="match status" value="1"/>
</dbReference>
<reference evidence="2 3" key="1">
    <citation type="submission" date="2018-12" db="EMBL/GenBank/DDBJ databases">
        <title>Glycomyces sp. YIM 121974 draft genome.</title>
        <authorList>
            <person name="Li Q."/>
        </authorList>
    </citation>
    <scope>NUCLEOTIDE SEQUENCE [LARGE SCALE GENOMIC DNA]</scope>
    <source>
        <strain evidence="2 3">YIM 121974</strain>
    </source>
</reference>
<dbReference type="OrthoDB" id="3917849at2"/>
<comment type="caution">
    <text evidence="2">The sequence shown here is derived from an EMBL/GenBank/DDBJ whole genome shotgun (WGS) entry which is preliminary data.</text>
</comment>
<feature type="compositionally biased region" description="Basic and acidic residues" evidence="1">
    <location>
        <begin position="69"/>
        <end position="85"/>
    </location>
</feature>
<evidence type="ECO:0008006" key="4">
    <source>
        <dbReference type="Google" id="ProtNLM"/>
    </source>
</evidence>
<name>A0A426UVD1_9ACTN</name>
<feature type="region of interest" description="Disordered" evidence="1">
    <location>
        <begin position="1"/>
        <end position="101"/>
    </location>
</feature>
<dbReference type="AlphaFoldDB" id="A0A426UVD1"/>
<feature type="region of interest" description="Disordered" evidence="1">
    <location>
        <begin position="222"/>
        <end position="244"/>
    </location>
</feature>
<keyword evidence="3" id="KW-1185">Reference proteome</keyword>
<evidence type="ECO:0000313" key="2">
    <source>
        <dbReference type="EMBL" id="RRR98138.1"/>
    </source>
</evidence>
<feature type="compositionally biased region" description="Low complexity" evidence="1">
    <location>
        <begin position="1"/>
        <end position="15"/>
    </location>
</feature>
<dbReference type="InterPro" id="IPR025968">
    <property type="entry name" value="YwqJ_deaminase"/>
</dbReference>
<feature type="compositionally biased region" description="Basic and acidic residues" evidence="1">
    <location>
        <begin position="21"/>
        <end position="38"/>
    </location>
</feature>
<dbReference type="RefSeq" id="WP_125248447.1">
    <property type="nucleotide sequence ID" value="NZ_RSEB01000004.1"/>
</dbReference>